<feature type="domain" description="YcxB-like C-terminal" evidence="3">
    <location>
        <begin position="157"/>
        <end position="212"/>
    </location>
</feature>
<comment type="caution">
    <text evidence="4">The sequence shown here is derived from an EMBL/GenBank/DDBJ whole genome shotgun (WGS) entry which is preliminary data.</text>
</comment>
<protein>
    <submittedName>
        <fullName evidence="4">YcxB family protein</fullName>
    </submittedName>
</protein>
<dbReference type="Pfam" id="PF14317">
    <property type="entry name" value="YcxB"/>
    <property type="match status" value="1"/>
</dbReference>
<evidence type="ECO:0000313" key="4">
    <source>
        <dbReference type="EMBL" id="HIX65806.1"/>
    </source>
</evidence>
<keyword evidence="2" id="KW-1133">Transmembrane helix</keyword>
<evidence type="ECO:0000259" key="3">
    <source>
        <dbReference type="Pfam" id="PF14317"/>
    </source>
</evidence>
<feature type="compositionally biased region" description="Low complexity" evidence="1">
    <location>
        <begin position="1"/>
        <end position="21"/>
    </location>
</feature>
<evidence type="ECO:0000313" key="5">
    <source>
        <dbReference type="Proteomes" id="UP000886800"/>
    </source>
</evidence>
<dbReference type="EMBL" id="DXES01000130">
    <property type="protein sequence ID" value="HIX65806.1"/>
    <property type="molecule type" value="Genomic_DNA"/>
</dbReference>
<keyword evidence="2" id="KW-0812">Transmembrane</keyword>
<reference evidence="4" key="1">
    <citation type="journal article" date="2021" name="PeerJ">
        <title>Extensive microbial diversity within the chicken gut microbiome revealed by metagenomics and culture.</title>
        <authorList>
            <person name="Gilroy R."/>
            <person name="Ravi A."/>
            <person name="Getino M."/>
            <person name="Pursley I."/>
            <person name="Horton D.L."/>
            <person name="Alikhan N.F."/>
            <person name="Baker D."/>
            <person name="Gharbi K."/>
            <person name="Hall N."/>
            <person name="Watson M."/>
            <person name="Adriaenssens E.M."/>
            <person name="Foster-Nyarko E."/>
            <person name="Jarju S."/>
            <person name="Secka A."/>
            <person name="Antonio M."/>
            <person name="Oren A."/>
            <person name="Chaudhuri R.R."/>
            <person name="La Ragione R."/>
            <person name="Hildebrand F."/>
            <person name="Pallen M.J."/>
        </authorList>
    </citation>
    <scope>NUCLEOTIDE SEQUENCE</scope>
    <source>
        <strain evidence="4">CHK188-5543</strain>
    </source>
</reference>
<accession>A0A9D1WS29</accession>
<name>A0A9D1WS29_9FIRM</name>
<sequence>AGGAASGQDAAAGQPPQQAEAAPEEETDAYEEDEDEEEEEDDRFTTPVLFTLRFPISLEDFKEFHRLMSGGVFKQQQRRSFIWGGMEVAISALYLILSFTGIFEPMSTFQWVLVAVLLAVGLFSLYNGVFYKKRMEKMLERQYEQSSFRGVQLVMKFHEDGVEEVTGGSHLVTKFSKIYQIVTTSRLYMIQVDPRRSVLIPRATLGKQDAQLADLLTRASERYEKRRVNL</sequence>
<feature type="compositionally biased region" description="Acidic residues" evidence="1">
    <location>
        <begin position="22"/>
        <end position="42"/>
    </location>
</feature>
<feature type="region of interest" description="Disordered" evidence="1">
    <location>
        <begin position="1"/>
        <end position="43"/>
    </location>
</feature>
<proteinExistence type="predicted"/>
<dbReference type="AlphaFoldDB" id="A0A9D1WS29"/>
<gene>
    <name evidence="4" type="ORF">H9736_06100</name>
</gene>
<dbReference type="Proteomes" id="UP000886800">
    <property type="component" value="Unassembled WGS sequence"/>
</dbReference>
<feature type="transmembrane region" description="Helical" evidence="2">
    <location>
        <begin position="109"/>
        <end position="131"/>
    </location>
</feature>
<dbReference type="InterPro" id="IPR025588">
    <property type="entry name" value="YcxB-like_C"/>
</dbReference>
<feature type="non-terminal residue" evidence="4">
    <location>
        <position position="1"/>
    </location>
</feature>
<reference evidence="4" key="2">
    <citation type="submission" date="2021-04" db="EMBL/GenBank/DDBJ databases">
        <authorList>
            <person name="Gilroy R."/>
        </authorList>
    </citation>
    <scope>NUCLEOTIDE SEQUENCE</scope>
    <source>
        <strain evidence="4">CHK188-5543</strain>
    </source>
</reference>
<evidence type="ECO:0000256" key="2">
    <source>
        <dbReference type="SAM" id="Phobius"/>
    </source>
</evidence>
<organism evidence="4 5">
    <name type="scientific">Candidatus Anaerotruncus excrementipullorum</name>
    <dbReference type="NCBI Taxonomy" id="2838465"/>
    <lineage>
        <taxon>Bacteria</taxon>
        <taxon>Bacillati</taxon>
        <taxon>Bacillota</taxon>
        <taxon>Clostridia</taxon>
        <taxon>Eubacteriales</taxon>
        <taxon>Oscillospiraceae</taxon>
        <taxon>Anaerotruncus</taxon>
    </lineage>
</organism>
<keyword evidence="2" id="KW-0472">Membrane</keyword>
<feature type="transmembrane region" description="Helical" evidence="2">
    <location>
        <begin position="81"/>
        <end position="103"/>
    </location>
</feature>
<evidence type="ECO:0000256" key="1">
    <source>
        <dbReference type="SAM" id="MobiDB-lite"/>
    </source>
</evidence>